<evidence type="ECO:0000313" key="7">
    <source>
        <dbReference type="EMBL" id="SBS37605.1"/>
    </source>
</evidence>
<keyword evidence="8" id="KW-1185">Reference proteome</keyword>
<keyword evidence="2 5" id="KW-0547">Nucleotide-binding</keyword>
<dbReference type="FunFam" id="3.30.1490.20:FF:000020">
    <property type="entry name" value="Protein lysine acetyltransferase"/>
    <property type="match status" value="1"/>
</dbReference>
<dbReference type="GO" id="GO:0016874">
    <property type="term" value="F:ligase activity"/>
    <property type="evidence" value="ECO:0007669"/>
    <property type="project" value="UniProtKB-KW"/>
</dbReference>
<dbReference type="STRING" id="1792290.MSP8886_04192"/>
<proteinExistence type="inferred from homology"/>
<reference evidence="7 8" key="1">
    <citation type="submission" date="2016-06" db="EMBL/GenBank/DDBJ databases">
        <authorList>
            <person name="Kjaerup R.B."/>
            <person name="Dalgaard T.S."/>
            <person name="Juul-Madsen H.R."/>
        </authorList>
    </citation>
    <scope>NUCLEOTIDE SEQUENCE [LARGE SCALE GENOMIC DNA]</scope>
    <source>
        <strain evidence="7 8">CECT 8886</strain>
    </source>
</reference>
<protein>
    <submittedName>
        <fullName evidence="7">Succinyl-CoA synthetase subunit beta</fullName>
    </submittedName>
</protein>
<dbReference type="Gene3D" id="3.30.470.20">
    <property type="entry name" value="ATP-grasp fold, B domain"/>
    <property type="match status" value="1"/>
</dbReference>
<evidence type="ECO:0000256" key="1">
    <source>
        <dbReference type="ARBA" id="ARBA00022598"/>
    </source>
</evidence>
<keyword evidence="3 5" id="KW-0067">ATP-binding</keyword>
<dbReference type="Gene3D" id="3.40.50.261">
    <property type="entry name" value="Succinyl-CoA synthetase domains"/>
    <property type="match status" value="2"/>
</dbReference>
<dbReference type="AlphaFoldDB" id="A0A1A8TUJ4"/>
<feature type="domain" description="ATP-grasp" evidence="6">
    <location>
        <begin position="513"/>
        <end position="564"/>
    </location>
</feature>
<dbReference type="InterPro" id="IPR051538">
    <property type="entry name" value="Acyl-CoA_Synth/Transferase"/>
</dbReference>
<dbReference type="RefSeq" id="WP_067020668.1">
    <property type="nucleotide sequence ID" value="NZ_FLOB01000020.1"/>
</dbReference>
<dbReference type="SUPFAM" id="SSF51735">
    <property type="entry name" value="NAD(P)-binding Rossmann-fold domains"/>
    <property type="match status" value="1"/>
</dbReference>
<dbReference type="Gene3D" id="3.30.1490.20">
    <property type="entry name" value="ATP-grasp fold, A domain"/>
    <property type="match status" value="1"/>
</dbReference>
<dbReference type="InterPro" id="IPR016102">
    <property type="entry name" value="Succinyl-CoA_synth-like"/>
</dbReference>
<evidence type="ECO:0000256" key="5">
    <source>
        <dbReference type="PROSITE-ProRule" id="PRU00409"/>
    </source>
</evidence>
<dbReference type="GO" id="GO:0005524">
    <property type="term" value="F:ATP binding"/>
    <property type="evidence" value="ECO:0007669"/>
    <property type="project" value="UniProtKB-UniRule"/>
</dbReference>
<dbReference type="OrthoDB" id="9807426at2"/>
<evidence type="ECO:0000256" key="2">
    <source>
        <dbReference type="ARBA" id="ARBA00022741"/>
    </source>
</evidence>
<dbReference type="Gene3D" id="3.40.50.720">
    <property type="entry name" value="NAD(P)-binding Rossmann-like Domain"/>
    <property type="match status" value="1"/>
</dbReference>
<evidence type="ECO:0000313" key="8">
    <source>
        <dbReference type="Proteomes" id="UP000092544"/>
    </source>
</evidence>
<dbReference type="InterPro" id="IPR013815">
    <property type="entry name" value="ATP_grasp_subdomain_1"/>
</dbReference>
<comment type="similarity">
    <text evidence="4">In the N-terminal section; belongs to the acetate CoA ligase alpha subunit family.</text>
</comment>
<evidence type="ECO:0000259" key="6">
    <source>
        <dbReference type="PROSITE" id="PS50975"/>
    </source>
</evidence>
<evidence type="ECO:0000256" key="4">
    <source>
        <dbReference type="ARBA" id="ARBA00060888"/>
    </source>
</evidence>
<evidence type="ECO:0000256" key="3">
    <source>
        <dbReference type="ARBA" id="ARBA00022840"/>
    </source>
</evidence>
<dbReference type="SMART" id="SM00881">
    <property type="entry name" value="CoA_binding"/>
    <property type="match status" value="1"/>
</dbReference>
<dbReference type="PROSITE" id="PS50975">
    <property type="entry name" value="ATP_GRASP"/>
    <property type="match status" value="1"/>
</dbReference>
<dbReference type="Pfam" id="PF13607">
    <property type="entry name" value="Succ_CoA_lig"/>
    <property type="match status" value="1"/>
</dbReference>
<keyword evidence="1" id="KW-0436">Ligase</keyword>
<dbReference type="PANTHER" id="PTHR43334:SF1">
    <property type="entry name" value="3-HYDROXYPROPIONATE--COA LIGASE [ADP-FORMING]"/>
    <property type="match status" value="1"/>
</dbReference>
<dbReference type="InterPro" id="IPR011761">
    <property type="entry name" value="ATP-grasp"/>
</dbReference>
<dbReference type="GO" id="GO:0046872">
    <property type="term" value="F:metal ion binding"/>
    <property type="evidence" value="ECO:0007669"/>
    <property type="project" value="InterPro"/>
</dbReference>
<dbReference type="Proteomes" id="UP000092544">
    <property type="component" value="Unassembled WGS sequence"/>
</dbReference>
<dbReference type="SUPFAM" id="SSF52210">
    <property type="entry name" value="Succinyl-CoA synthetase domains"/>
    <property type="match status" value="2"/>
</dbReference>
<sequence>MSTFNHEGDASSSIESQFNKDIRPILNPKTVAIVGMSSKPGSAGKVVLNNLLAGGFSGEVYLVGRSGGQIDGRQVLTDITQLPEGIELVILMLPSSAVLDAIKACVSRGVLSAVCFASGFAEMGQEGRHLQLEMADIANSGNMSLLGPNTVGYFNYVNGFYVMMVELELPTRLDPDNGPAVAVVAQSGGIGAHIAASLKARGVPLSYMVTTGNEAQTGLSDMIRYYATDEYTGAIVVYAEQIRSASEFIDAVKEARRHGKGVVLLHSGRSERSQEAAKSHTGALSGNHAAMQLITEYSGVTIANSLEEAIDTTQLLLRYPIAPDGGLGLVTASGAICGLAQDYIEQLNLEMPPLSAEQVKALTAHLPEFLPPRNPLDLGTLSSYQPDLIEKGVKSLLADPSIGSVLVSMPLPTKEASLVWLGYYLEAIKGSNKPAIYVMQNEDVPLSPEFIEEARKHRAIIMRSPERAMRALANVTRFGRQQALQQQQNTLDKKEAIASLTLNKGTQPEWVGKKILEQLSIPTPTGSLATTLDEAIHIANEIGYPVVIKAQSADLTHKSDAGGVLLNIKDEGSLRVAWSKLYDNVNKARPDLTLDGVLVEKMGQKGLELLVGASRDPQWGPILMVGLGGVWVEVLGDVQLMPPQLPKEAIIAKLNSLKSKKLLNGFRGEPAVDLEAVADVVATVGQLMSERPEITEIDINPLVAFEKGKGVVAQDVLMVID</sequence>
<gene>
    <name evidence="7" type="ORF">MSP8886_04192</name>
</gene>
<dbReference type="InterPro" id="IPR032875">
    <property type="entry name" value="Succ_CoA_lig_flav_dom"/>
</dbReference>
<dbReference type="InterPro" id="IPR003781">
    <property type="entry name" value="CoA-bd"/>
</dbReference>
<dbReference type="Pfam" id="PF13549">
    <property type="entry name" value="ATP-grasp_5"/>
    <property type="match status" value="1"/>
</dbReference>
<organism evidence="7 8">
    <name type="scientific">Marinomonas spartinae</name>
    <dbReference type="NCBI Taxonomy" id="1792290"/>
    <lineage>
        <taxon>Bacteria</taxon>
        <taxon>Pseudomonadati</taxon>
        <taxon>Pseudomonadota</taxon>
        <taxon>Gammaproteobacteria</taxon>
        <taxon>Oceanospirillales</taxon>
        <taxon>Oceanospirillaceae</taxon>
        <taxon>Marinomonas</taxon>
    </lineage>
</organism>
<dbReference type="Pfam" id="PF13380">
    <property type="entry name" value="CoA_binding_2"/>
    <property type="match status" value="1"/>
</dbReference>
<name>A0A1A8TUJ4_9GAMM</name>
<dbReference type="InterPro" id="IPR036291">
    <property type="entry name" value="NAD(P)-bd_dom_sf"/>
</dbReference>
<dbReference type="EMBL" id="FLOB01000020">
    <property type="protein sequence ID" value="SBS37605.1"/>
    <property type="molecule type" value="Genomic_DNA"/>
</dbReference>
<accession>A0A1A8TUJ4</accession>
<dbReference type="SUPFAM" id="SSF56059">
    <property type="entry name" value="Glutathione synthetase ATP-binding domain-like"/>
    <property type="match status" value="1"/>
</dbReference>
<dbReference type="PANTHER" id="PTHR43334">
    <property type="entry name" value="ACETATE--COA LIGASE [ADP-FORMING]"/>
    <property type="match status" value="1"/>
</dbReference>